<evidence type="ECO:0000313" key="3">
    <source>
        <dbReference type="Proteomes" id="UP000243542"/>
    </source>
</evidence>
<dbReference type="AlphaFoldDB" id="A0A2A9FCH8"/>
<accession>A0A2A9FCH8</accession>
<evidence type="ECO:0008006" key="4">
    <source>
        <dbReference type="Google" id="ProtNLM"/>
    </source>
</evidence>
<evidence type="ECO:0000256" key="1">
    <source>
        <dbReference type="ARBA" id="ARBA00023172"/>
    </source>
</evidence>
<evidence type="ECO:0000313" key="2">
    <source>
        <dbReference type="EMBL" id="PFG48262.1"/>
    </source>
</evidence>
<keyword evidence="3" id="KW-1185">Reference proteome</keyword>
<keyword evidence="1" id="KW-0233">DNA recombination</keyword>
<dbReference type="Gene3D" id="1.10.443.10">
    <property type="entry name" value="Intergrase catalytic core"/>
    <property type="match status" value="1"/>
</dbReference>
<name>A0A2A9FCH8_9PSEU</name>
<dbReference type="SUPFAM" id="SSF56349">
    <property type="entry name" value="DNA breaking-rejoining enzymes"/>
    <property type="match status" value="1"/>
</dbReference>
<dbReference type="InterPro" id="IPR011010">
    <property type="entry name" value="DNA_brk_join_enz"/>
</dbReference>
<dbReference type="GO" id="GO:0006310">
    <property type="term" value="P:DNA recombination"/>
    <property type="evidence" value="ECO:0007669"/>
    <property type="project" value="UniProtKB-KW"/>
</dbReference>
<dbReference type="Proteomes" id="UP000243542">
    <property type="component" value="Unassembled WGS sequence"/>
</dbReference>
<dbReference type="GO" id="GO:0015074">
    <property type="term" value="P:DNA integration"/>
    <property type="evidence" value="ECO:0007669"/>
    <property type="project" value="InterPro"/>
</dbReference>
<dbReference type="GO" id="GO:0003677">
    <property type="term" value="F:DNA binding"/>
    <property type="evidence" value="ECO:0007669"/>
    <property type="project" value="InterPro"/>
</dbReference>
<proteinExistence type="predicted"/>
<organism evidence="2 3">
    <name type="scientific">Amycolatopsis sulphurea</name>
    <dbReference type="NCBI Taxonomy" id="76022"/>
    <lineage>
        <taxon>Bacteria</taxon>
        <taxon>Bacillati</taxon>
        <taxon>Actinomycetota</taxon>
        <taxon>Actinomycetes</taxon>
        <taxon>Pseudonocardiales</taxon>
        <taxon>Pseudonocardiaceae</taxon>
        <taxon>Amycolatopsis</taxon>
    </lineage>
</organism>
<dbReference type="InterPro" id="IPR013762">
    <property type="entry name" value="Integrase-like_cat_sf"/>
</dbReference>
<reference evidence="2 3" key="1">
    <citation type="submission" date="2017-10" db="EMBL/GenBank/DDBJ databases">
        <title>Sequencing the genomes of 1000 actinobacteria strains.</title>
        <authorList>
            <person name="Klenk H.-P."/>
        </authorList>
    </citation>
    <scope>NUCLEOTIDE SEQUENCE [LARGE SCALE GENOMIC DNA]</scope>
    <source>
        <strain evidence="2 3">DSM 46092</strain>
    </source>
</reference>
<protein>
    <recommendedName>
        <fullName evidence="4">Tyr recombinase domain-containing protein</fullName>
    </recommendedName>
</protein>
<gene>
    <name evidence="2" type="ORF">ATK36_3341</name>
</gene>
<dbReference type="EMBL" id="PDJK01000002">
    <property type="protein sequence ID" value="PFG48262.1"/>
    <property type="molecule type" value="Genomic_DNA"/>
</dbReference>
<comment type="caution">
    <text evidence="2">The sequence shown here is derived from an EMBL/GenBank/DDBJ whole genome shotgun (WGS) entry which is preliminary data.</text>
</comment>
<sequence length="297" mass="31502">MARRVDTFVPRDAGPAWSRVAPAVRALVVQADPMVPYDAAELMSVLARLAVFCDGHGITGSAGWLEPATVDWFLDVGCAHLSSHTRSTYRARLRRLAEAVRGVDGAKPIVLSASDASRPYTVGEQAALWSWATGQPTEALRCGCRVLLALGLGCGLSADEVIAVRAGSIRVAGNGAVLVETTGRRARLVVCRRRWETGLAGHADAAGSGFVFRPNAVRAKNLVSNFLARAHRGATVPPVKVARLRDTWIVEHLASGTPLPVLAAAAGLDGLSSLDRLLPHLPGISAQRAERHLRELA</sequence>